<dbReference type="GO" id="GO:0016747">
    <property type="term" value="F:acyltransferase activity, transferring groups other than amino-acyl groups"/>
    <property type="evidence" value="ECO:0007669"/>
    <property type="project" value="InterPro"/>
</dbReference>
<dbReference type="OrthoDB" id="9132139at2"/>
<dbReference type="Gene3D" id="3.40.630.30">
    <property type="match status" value="1"/>
</dbReference>
<keyword evidence="3" id="KW-1185">Reference proteome</keyword>
<organism evidence="2 3">
    <name type="scientific">Paractinoplanes atraurantiacus</name>
    <dbReference type="NCBI Taxonomy" id="1036182"/>
    <lineage>
        <taxon>Bacteria</taxon>
        <taxon>Bacillati</taxon>
        <taxon>Actinomycetota</taxon>
        <taxon>Actinomycetes</taxon>
        <taxon>Micromonosporales</taxon>
        <taxon>Micromonosporaceae</taxon>
        <taxon>Paractinoplanes</taxon>
    </lineage>
</organism>
<dbReference type="PROSITE" id="PS51186">
    <property type="entry name" value="GNAT"/>
    <property type="match status" value="1"/>
</dbReference>
<evidence type="ECO:0000259" key="1">
    <source>
        <dbReference type="PROSITE" id="PS51186"/>
    </source>
</evidence>
<dbReference type="AlphaFoldDB" id="A0A285JVB4"/>
<protein>
    <submittedName>
        <fullName evidence="2">Protein N-acetyltransferase, RimJ/RimL family</fullName>
    </submittedName>
</protein>
<dbReference type="InterPro" id="IPR051531">
    <property type="entry name" value="N-acetyltransferase"/>
</dbReference>
<evidence type="ECO:0000313" key="3">
    <source>
        <dbReference type="Proteomes" id="UP000219612"/>
    </source>
</evidence>
<dbReference type="EMBL" id="OBDY01000026">
    <property type="protein sequence ID" value="SNY64270.1"/>
    <property type="molecule type" value="Genomic_DNA"/>
</dbReference>
<evidence type="ECO:0000313" key="2">
    <source>
        <dbReference type="EMBL" id="SNY64270.1"/>
    </source>
</evidence>
<dbReference type="SUPFAM" id="SSF55729">
    <property type="entry name" value="Acyl-CoA N-acyltransferases (Nat)"/>
    <property type="match status" value="1"/>
</dbReference>
<accession>A0A285JVB4</accession>
<dbReference type="Pfam" id="PF13302">
    <property type="entry name" value="Acetyltransf_3"/>
    <property type="match status" value="1"/>
</dbReference>
<gene>
    <name evidence="2" type="ORF">SAMN05421748_12683</name>
</gene>
<sequence length="180" mass="19617">MGGFLQNERLTIRRFAPGDLADFLAYQGDPAVRRHLPGEPMTSAQATGYLAAQAALDDGARDAWHGFAVELADEKRVIGDLGVWLPARPAKTGDVGFQFHPGFHGRGYAREAMQAFLPYAFETFALKTVTATCHPANSASWGLMERLGMHRVEEAETHVRYALARSGARPVPLRSAGLQP</sequence>
<keyword evidence="2" id="KW-0808">Transferase</keyword>
<dbReference type="Proteomes" id="UP000219612">
    <property type="component" value="Unassembled WGS sequence"/>
</dbReference>
<dbReference type="InterPro" id="IPR016181">
    <property type="entry name" value="Acyl_CoA_acyltransferase"/>
</dbReference>
<proteinExistence type="predicted"/>
<dbReference type="InterPro" id="IPR000182">
    <property type="entry name" value="GNAT_dom"/>
</dbReference>
<dbReference type="PANTHER" id="PTHR43792:SF1">
    <property type="entry name" value="N-ACETYLTRANSFERASE DOMAIN-CONTAINING PROTEIN"/>
    <property type="match status" value="1"/>
</dbReference>
<reference evidence="2 3" key="1">
    <citation type="submission" date="2017-09" db="EMBL/GenBank/DDBJ databases">
        <authorList>
            <person name="Ehlers B."/>
            <person name="Leendertz F.H."/>
        </authorList>
    </citation>
    <scope>NUCLEOTIDE SEQUENCE [LARGE SCALE GENOMIC DNA]</scope>
    <source>
        <strain evidence="2 3">CGMCC 4.6857</strain>
    </source>
</reference>
<name>A0A285JVB4_9ACTN</name>
<dbReference type="PANTHER" id="PTHR43792">
    <property type="entry name" value="GNAT FAMILY, PUTATIVE (AFU_ORTHOLOGUE AFUA_3G00765)-RELATED-RELATED"/>
    <property type="match status" value="1"/>
</dbReference>
<feature type="domain" description="N-acetyltransferase" evidence="1">
    <location>
        <begin position="10"/>
        <end position="172"/>
    </location>
</feature>